<dbReference type="PANTHER" id="PTHR43852">
    <property type="entry name" value="NUCLEOTIDYLTRANSFERASE"/>
    <property type="match status" value="1"/>
</dbReference>
<accession>A0A9X2HY72</accession>
<sequence length="86" mass="9776">MLTSCKTELQSQFGVSELYLFGSTARDDAHENSDIVVNFDGPATAKRYFGVQFYLEDLLGCSVDLVTQQALRAELRLYVERERIHV</sequence>
<proteinExistence type="predicted"/>
<dbReference type="InterPro" id="IPR043519">
    <property type="entry name" value="NT_sf"/>
</dbReference>
<evidence type="ECO:0000259" key="1">
    <source>
        <dbReference type="Pfam" id="PF01909"/>
    </source>
</evidence>
<name>A0A9X2HY72_9GAMM</name>
<evidence type="ECO:0000313" key="2">
    <source>
        <dbReference type="EMBL" id="MCP8899274.1"/>
    </source>
</evidence>
<organism evidence="2 3">
    <name type="scientific">Gilvimarinus xylanilyticus</name>
    <dbReference type="NCBI Taxonomy" id="2944139"/>
    <lineage>
        <taxon>Bacteria</taxon>
        <taxon>Pseudomonadati</taxon>
        <taxon>Pseudomonadota</taxon>
        <taxon>Gammaproteobacteria</taxon>
        <taxon>Cellvibrionales</taxon>
        <taxon>Cellvibrionaceae</taxon>
        <taxon>Gilvimarinus</taxon>
    </lineage>
</organism>
<gene>
    <name evidence="2" type="ORF">M6D89_08210</name>
</gene>
<dbReference type="InterPro" id="IPR052930">
    <property type="entry name" value="TA_antitoxin_MntA"/>
</dbReference>
<dbReference type="EMBL" id="JAMFTH010000001">
    <property type="protein sequence ID" value="MCP8899274.1"/>
    <property type="molecule type" value="Genomic_DNA"/>
</dbReference>
<dbReference type="GO" id="GO:0016779">
    <property type="term" value="F:nucleotidyltransferase activity"/>
    <property type="evidence" value="ECO:0007669"/>
    <property type="project" value="InterPro"/>
</dbReference>
<dbReference type="InterPro" id="IPR002934">
    <property type="entry name" value="Polymerase_NTP_transf_dom"/>
</dbReference>
<dbReference type="Pfam" id="PF01909">
    <property type="entry name" value="NTP_transf_2"/>
    <property type="match status" value="1"/>
</dbReference>
<evidence type="ECO:0000313" key="3">
    <source>
        <dbReference type="Proteomes" id="UP001139319"/>
    </source>
</evidence>
<reference evidence="2" key="2">
    <citation type="submission" date="2023-01" db="EMBL/GenBank/DDBJ databases">
        <title>Gilvimarinus xylanilyticus HB14 isolated from Caulerpa lentillifera aquaculture base in Hainan, China.</title>
        <authorList>
            <person name="Zhang Y.-J."/>
        </authorList>
    </citation>
    <scope>NUCLEOTIDE SEQUENCE</scope>
    <source>
        <strain evidence="2">HB14</strain>
    </source>
</reference>
<protein>
    <submittedName>
        <fullName evidence="2">Nucleotidyltransferase family protein</fullName>
    </submittedName>
</protein>
<dbReference type="RefSeq" id="WP_253967527.1">
    <property type="nucleotide sequence ID" value="NZ_JAMFTH010000001.1"/>
</dbReference>
<keyword evidence="3" id="KW-1185">Reference proteome</keyword>
<feature type="domain" description="Polymerase nucleotidyl transferase" evidence="1">
    <location>
        <begin position="5"/>
        <end position="79"/>
    </location>
</feature>
<dbReference type="Proteomes" id="UP001139319">
    <property type="component" value="Unassembled WGS sequence"/>
</dbReference>
<dbReference type="Gene3D" id="3.30.460.10">
    <property type="entry name" value="Beta Polymerase, domain 2"/>
    <property type="match status" value="1"/>
</dbReference>
<reference evidence="2" key="1">
    <citation type="submission" date="2022-05" db="EMBL/GenBank/DDBJ databases">
        <authorList>
            <person name="Sun H.-N."/>
        </authorList>
    </citation>
    <scope>NUCLEOTIDE SEQUENCE</scope>
    <source>
        <strain evidence="2">HB14</strain>
    </source>
</reference>
<dbReference type="SUPFAM" id="SSF81301">
    <property type="entry name" value="Nucleotidyltransferase"/>
    <property type="match status" value="1"/>
</dbReference>
<dbReference type="PANTHER" id="PTHR43852:SF2">
    <property type="entry name" value="PROTEIN ADENYLYLTRANSFERASE MNTA"/>
    <property type="match status" value="1"/>
</dbReference>
<dbReference type="AlphaFoldDB" id="A0A9X2HY72"/>
<dbReference type="CDD" id="cd05403">
    <property type="entry name" value="NT_KNTase_like"/>
    <property type="match status" value="1"/>
</dbReference>
<comment type="caution">
    <text evidence="2">The sequence shown here is derived from an EMBL/GenBank/DDBJ whole genome shotgun (WGS) entry which is preliminary data.</text>
</comment>